<gene>
    <name evidence="1" type="ORF">GLAREA_03951</name>
</gene>
<dbReference type="Proteomes" id="UP000016922">
    <property type="component" value="Unassembled WGS sequence"/>
</dbReference>
<sequence>MSYLVPSSLRSVFYAPSSPPTPLSPCYHLPCFGQPTCIKSLPSGASLLEPPEMPTPATSIFARIRSMPIASAKYSTSKPFSVIAEEPDTQTCTHPACSGMKGLDVAEDVFLWDATLGWAMRMRCQTCRRDRCDRCEVKTFEDVSFMGEKLTVRSEVVVVCWPCRHGFCKGWRISFVVRCRGCGHGVCGECELGEWEVGCCRRGTHGVSVGREGDEGVGKVVEGEVKESEVMEGSQSVEVENSNQEVVDVGKVIEPGAGSE</sequence>
<proteinExistence type="predicted"/>
<evidence type="ECO:0000313" key="2">
    <source>
        <dbReference type="Proteomes" id="UP000016922"/>
    </source>
</evidence>
<dbReference type="EMBL" id="KE145363">
    <property type="protein sequence ID" value="EPE30984.1"/>
    <property type="molecule type" value="Genomic_DNA"/>
</dbReference>
<organism evidence="1 2">
    <name type="scientific">Glarea lozoyensis (strain ATCC 20868 / MF5171)</name>
    <dbReference type="NCBI Taxonomy" id="1116229"/>
    <lineage>
        <taxon>Eukaryota</taxon>
        <taxon>Fungi</taxon>
        <taxon>Dikarya</taxon>
        <taxon>Ascomycota</taxon>
        <taxon>Pezizomycotina</taxon>
        <taxon>Leotiomycetes</taxon>
        <taxon>Helotiales</taxon>
        <taxon>Helotiaceae</taxon>
        <taxon>Glarea</taxon>
    </lineage>
</organism>
<reference evidence="1 2" key="1">
    <citation type="journal article" date="2013" name="BMC Genomics">
        <title>Genomics-driven discovery of the pneumocandin biosynthetic gene cluster in the fungus Glarea lozoyensis.</title>
        <authorList>
            <person name="Chen L."/>
            <person name="Yue Q."/>
            <person name="Zhang X."/>
            <person name="Xiang M."/>
            <person name="Wang C."/>
            <person name="Li S."/>
            <person name="Che Y."/>
            <person name="Ortiz-Lopez F.J."/>
            <person name="Bills G.F."/>
            <person name="Liu X."/>
            <person name="An Z."/>
        </authorList>
    </citation>
    <scope>NUCLEOTIDE SEQUENCE [LARGE SCALE GENOMIC DNA]</scope>
    <source>
        <strain evidence="2">ATCC 20868 / MF5171</strain>
    </source>
</reference>
<protein>
    <submittedName>
        <fullName evidence="1">Uncharacterized protein</fullName>
    </submittedName>
</protein>
<dbReference type="KEGG" id="glz:GLAREA_03951"/>
<keyword evidence="2" id="KW-1185">Reference proteome</keyword>
<evidence type="ECO:0000313" key="1">
    <source>
        <dbReference type="EMBL" id="EPE30984.1"/>
    </source>
</evidence>
<dbReference type="RefSeq" id="XP_008082395.1">
    <property type="nucleotide sequence ID" value="XM_008084204.1"/>
</dbReference>
<dbReference type="AlphaFoldDB" id="S3D1E2"/>
<dbReference type="HOGENOM" id="CLU_1069793_0_0_1"/>
<accession>S3D1E2</accession>
<dbReference type="GeneID" id="19463006"/>
<name>S3D1E2_GLAL2</name>